<reference evidence="1" key="1">
    <citation type="submission" date="2018-02" db="EMBL/GenBank/DDBJ databases">
        <title>Rhizophora mucronata_Transcriptome.</title>
        <authorList>
            <person name="Meera S.P."/>
            <person name="Sreeshan A."/>
            <person name="Augustine A."/>
        </authorList>
    </citation>
    <scope>NUCLEOTIDE SEQUENCE</scope>
    <source>
        <tissue evidence="1">Leaf</tissue>
    </source>
</reference>
<protein>
    <submittedName>
        <fullName evidence="1">Uncharacterized protein</fullName>
    </submittedName>
</protein>
<dbReference type="AlphaFoldDB" id="A0A2P2QGH5"/>
<dbReference type="EMBL" id="GGEC01085521">
    <property type="protein sequence ID" value="MBX66005.1"/>
    <property type="molecule type" value="Transcribed_RNA"/>
</dbReference>
<organism evidence="1">
    <name type="scientific">Rhizophora mucronata</name>
    <name type="common">Asiatic mangrove</name>
    <dbReference type="NCBI Taxonomy" id="61149"/>
    <lineage>
        <taxon>Eukaryota</taxon>
        <taxon>Viridiplantae</taxon>
        <taxon>Streptophyta</taxon>
        <taxon>Embryophyta</taxon>
        <taxon>Tracheophyta</taxon>
        <taxon>Spermatophyta</taxon>
        <taxon>Magnoliopsida</taxon>
        <taxon>eudicotyledons</taxon>
        <taxon>Gunneridae</taxon>
        <taxon>Pentapetalae</taxon>
        <taxon>rosids</taxon>
        <taxon>fabids</taxon>
        <taxon>Malpighiales</taxon>
        <taxon>Rhizophoraceae</taxon>
        <taxon>Rhizophora</taxon>
    </lineage>
</organism>
<proteinExistence type="predicted"/>
<sequence>MEIATAYRRRRRLQVATNDDNDSARAISNHKKLIMRYGPVRSGGWELALVNLE</sequence>
<name>A0A2P2QGH5_RHIMU</name>
<evidence type="ECO:0000313" key="1">
    <source>
        <dbReference type="EMBL" id="MBX66005.1"/>
    </source>
</evidence>
<accession>A0A2P2QGH5</accession>